<dbReference type="InterPro" id="IPR003425">
    <property type="entry name" value="CCB3/YggT"/>
</dbReference>
<dbReference type="GO" id="GO:0016020">
    <property type="term" value="C:membrane"/>
    <property type="evidence" value="ECO:0007669"/>
    <property type="project" value="InterPro"/>
</dbReference>
<dbReference type="EMBL" id="CAFBMM010000004">
    <property type="protein sequence ID" value="CAB4896955.1"/>
    <property type="molecule type" value="Genomic_DNA"/>
</dbReference>
<evidence type="ECO:0000313" key="5">
    <source>
        <dbReference type="EMBL" id="CAB5016420.1"/>
    </source>
</evidence>
<gene>
    <name evidence="2" type="ORF">UFOPK2683_01587</name>
    <name evidence="3" type="ORF">UFOPK3605_00257</name>
    <name evidence="4" type="ORF">UFOPK3897_01581</name>
    <name evidence="5" type="ORF">UFOPK4121_00374</name>
</gene>
<proteinExistence type="predicted"/>
<dbReference type="EMBL" id="CAFBOF010000060">
    <property type="protein sequence ID" value="CAB4988220.1"/>
    <property type="molecule type" value="Genomic_DNA"/>
</dbReference>
<dbReference type="Pfam" id="PF02325">
    <property type="entry name" value="CCB3_YggT"/>
    <property type="match status" value="1"/>
</dbReference>
<feature type="transmembrane region" description="Helical" evidence="1">
    <location>
        <begin position="56"/>
        <end position="78"/>
    </location>
</feature>
<keyword evidence="1" id="KW-0812">Transmembrane</keyword>
<keyword evidence="1" id="KW-1133">Transmembrane helix</keyword>
<dbReference type="EMBL" id="CAEZYK010000135">
    <property type="protein sequence ID" value="CAB4735953.1"/>
    <property type="molecule type" value="Genomic_DNA"/>
</dbReference>
<reference evidence="2" key="1">
    <citation type="submission" date="2020-05" db="EMBL/GenBank/DDBJ databases">
        <authorList>
            <person name="Chiriac C."/>
            <person name="Salcher M."/>
            <person name="Ghai R."/>
            <person name="Kavagutti S V."/>
        </authorList>
    </citation>
    <scope>NUCLEOTIDE SEQUENCE</scope>
</reference>
<organism evidence="2">
    <name type="scientific">freshwater metagenome</name>
    <dbReference type="NCBI Taxonomy" id="449393"/>
    <lineage>
        <taxon>unclassified sequences</taxon>
        <taxon>metagenomes</taxon>
        <taxon>ecological metagenomes</taxon>
    </lineage>
</organism>
<evidence type="ECO:0000256" key="1">
    <source>
        <dbReference type="SAM" id="Phobius"/>
    </source>
</evidence>
<sequence length="80" mass="8674">MEVICAGITIFIVILFARAVISWFPLSPGTPAAQISDVLVLLTDWALKPLRTVIPPVGMIDLSFLVLTMGLFIIRGFICG</sequence>
<accession>A0A6J6SMJ8</accession>
<dbReference type="EMBL" id="CAFBPQ010000006">
    <property type="protein sequence ID" value="CAB5016420.1"/>
    <property type="molecule type" value="Genomic_DNA"/>
</dbReference>
<name>A0A6J6SMJ8_9ZZZZ</name>
<dbReference type="AlphaFoldDB" id="A0A6J6SMJ8"/>
<protein>
    <submittedName>
        <fullName evidence="2">Unannotated protein</fullName>
    </submittedName>
</protein>
<evidence type="ECO:0000313" key="3">
    <source>
        <dbReference type="EMBL" id="CAB4896955.1"/>
    </source>
</evidence>
<evidence type="ECO:0000313" key="4">
    <source>
        <dbReference type="EMBL" id="CAB4988220.1"/>
    </source>
</evidence>
<evidence type="ECO:0000313" key="2">
    <source>
        <dbReference type="EMBL" id="CAB4735953.1"/>
    </source>
</evidence>
<keyword evidence="1" id="KW-0472">Membrane</keyword>